<protein>
    <submittedName>
        <fullName evidence="1">(Mediterranean fruit fly) hypothetical protein</fullName>
    </submittedName>
</protein>
<evidence type="ECO:0000313" key="2">
    <source>
        <dbReference type="Proteomes" id="UP000606786"/>
    </source>
</evidence>
<name>A0A811V9J4_CERCA</name>
<evidence type="ECO:0000313" key="1">
    <source>
        <dbReference type="EMBL" id="CAD7006456.1"/>
    </source>
</evidence>
<reference evidence="1" key="1">
    <citation type="submission" date="2020-11" db="EMBL/GenBank/DDBJ databases">
        <authorList>
            <person name="Whitehead M."/>
        </authorList>
    </citation>
    <scope>NUCLEOTIDE SEQUENCE</scope>
    <source>
        <strain evidence="1">EGII</strain>
    </source>
</reference>
<sequence>MPQNKSAKGSHKSQLQCMCRTVAANVRAKPTAATAYGGSTKQQQQQCFSSNCAYATPAVASDKHVTDACRLPREGRIVECAPRPWCGICDTAVQRLPLYNVRVHATTGAKVECATAATENFQVTL</sequence>
<organism evidence="1 2">
    <name type="scientific">Ceratitis capitata</name>
    <name type="common">Mediterranean fruit fly</name>
    <name type="synonym">Tephritis capitata</name>
    <dbReference type="NCBI Taxonomy" id="7213"/>
    <lineage>
        <taxon>Eukaryota</taxon>
        <taxon>Metazoa</taxon>
        <taxon>Ecdysozoa</taxon>
        <taxon>Arthropoda</taxon>
        <taxon>Hexapoda</taxon>
        <taxon>Insecta</taxon>
        <taxon>Pterygota</taxon>
        <taxon>Neoptera</taxon>
        <taxon>Endopterygota</taxon>
        <taxon>Diptera</taxon>
        <taxon>Brachycera</taxon>
        <taxon>Muscomorpha</taxon>
        <taxon>Tephritoidea</taxon>
        <taxon>Tephritidae</taxon>
        <taxon>Ceratitis</taxon>
        <taxon>Ceratitis</taxon>
    </lineage>
</organism>
<gene>
    <name evidence="1" type="ORF">CCAP1982_LOCUS14774</name>
</gene>
<dbReference type="EMBL" id="CAJHJT010000034">
    <property type="protein sequence ID" value="CAD7006456.1"/>
    <property type="molecule type" value="Genomic_DNA"/>
</dbReference>
<comment type="caution">
    <text evidence="1">The sequence shown here is derived from an EMBL/GenBank/DDBJ whole genome shotgun (WGS) entry which is preliminary data.</text>
</comment>
<keyword evidence="2" id="KW-1185">Reference proteome</keyword>
<proteinExistence type="predicted"/>
<dbReference type="AlphaFoldDB" id="A0A811V9J4"/>
<accession>A0A811V9J4</accession>
<dbReference type="Proteomes" id="UP000606786">
    <property type="component" value="Unassembled WGS sequence"/>
</dbReference>